<sequence>MDNPAADNLSASGLFDVTNQTALITEGCSRIGMVIATTLVENGAKVYLASKDEVRLREVQKELSRRGPGRCEYIIADLESKQGCLALCAAFKRREPCLHVLVNNSGATWGGYWDDFPDSSWDLELASYVKSLLYVTGGLTEPLAKAATASFPGRIINIPSNIPSEPCEAQTEAEQVLSYETRKSAVSHLTTVLSTSLSSKYLSVNAILPDIGLATAMHSNGDINSDGGGSRYLDSTQDLAGVLLFLASTVGARVTGARIESEATETHNITRCKLIAPLKNAVKRNKDDSGEPAGGLNPQLPAANSLVARDYVTVRPPSPDAPSRAVPETQPPAQPTLSAADGVVGSPSTPRDSAQVPGASVHPLDAQSELASECTTRCTDKFESEPDDDEEEQKLADTQLRRLYDDEEIERFLTVFSKHVTEVTLAPSVSSGVHKKVAVLRSNGQGGQGLEADVYDVDTSDAETDVDEPWTYLNSSDVPTATNVPPTQAGLSSPMGRQPSTRPYQTPTFLSARVAAWIIPKLPPAPITPPHKFKISSFRLAGQRLYVATYPFYAPFFADLARLATWSDWNRSARVCTVWWIFWYFNLLLPALFGKMLVSLLRRRVMSYPSLKALRERRRLAREANQIGDAMEGGGAGVSFLGTGAAPGMGQVGGDMGIRDLFKLTRIVTKGKSKKGKAKIKSAGSNAAAQVGLSSEDEGEYALELQQAEDDWRASTIKIMEDLADLHERVRNLWLWRRERSSRIYTLVLIIIFLFTTLAPAQILAKATYAIIGVFYWFVIPVLLAMPPEARKRLPAPLFDVPTDAEYAMSLMSIRVAKGENIIPTSLRGGREHGRARRFIANMNAGPAVTEAASHKNFEWEVSNPDQGVDDMRREANEKEVMANCERAAAAEEDEDGPLATESSVEIGTLGRLKNKIEASTTDLLGNGKDDSNASLQSIGAPQTVPANHKATPGTLSLNSEGISFTPLLTSHPRLRVPLQNIQGVKKTGRTNGLRVRHLTEEGIEREDVFRFVPNRDEIFGKLVGWGGKRWQKVP</sequence>
<feature type="compositionally biased region" description="Polar residues" evidence="4">
    <location>
        <begin position="473"/>
        <end position="491"/>
    </location>
</feature>
<comment type="caution">
    <text evidence="6">The sequence shown here is derived from an EMBL/GenBank/DDBJ whole genome shotgun (WGS) entry which is preliminary data.</text>
</comment>
<keyword evidence="5" id="KW-1133">Transmembrane helix</keyword>
<feature type="region of interest" description="Disordered" evidence="4">
    <location>
        <begin position="924"/>
        <end position="953"/>
    </location>
</feature>
<dbReference type="InterPro" id="IPR002347">
    <property type="entry name" value="SDR_fam"/>
</dbReference>
<dbReference type="EMBL" id="CAJMWZ010000924">
    <property type="protein sequence ID" value="CAE6428633.1"/>
    <property type="molecule type" value="Genomic_DNA"/>
</dbReference>
<dbReference type="InterPro" id="IPR036291">
    <property type="entry name" value="NAD(P)-bd_dom_sf"/>
</dbReference>
<evidence type="ECO:0000256" key="2">
    <source>
        <dbReference type="ARBA" id="ARBA00022857"/>
    </source>
</evidence>
<dbReference type="AlphaFoldDB" id="A0A8H3AJ81"/>
<dbReference type="PRINTS" id="PR00081">
    <property type="entry name" value="GDHRDH"/>
</dbReference>
<reference evidence="6" key="1">
    <citation type="submission" date="2021-01" db="EMBL/GenBank/DDBJ databases">
        <authorList>
            <person name="Kaushik A."/>
        </authorList>
    </citation>
    <scope>NUCLEOTIDE SEQUENCE</scope>
    <source>
        <strain evidence="6">Type strain: AG8-Rh-89/</strain>
    </source>
</reference>
<evidence type="ECO:0000256" key="1">
    <source>
        <dbReference type="ARBA" id="ARBA00006484"/>
    </source>
</evidence>
<feature type="region of interest" description="Disordered" evidence="4">
    <location>
        <begin position="313"/>
        <end position="394"/>
    </location>
</feature>
<feature type="transmembrane region" description="Helical" evidence="5">
    <location>
        <begin position="578"/>
        <end position="598"/>
    </location>
</feature>
<evidence type="ECO:0000313" key="7">
    <source>
        <dbReference type="Proteomes" id="UP000663850"/>
    </source>
</evidence>
<dbReference type="Gene3D" id="3.40.50.720">
    <property type="entry name" value="NAD(P)-binding Rossmann-like Domain"/>
    <property type="match status" value="1"/>
</dbReference>
<evidence type="ECO:0000256" key="5">
    <source>
        <dbReference type="SAM" id="Phobius"/>
    </source>
</evidence>
<feature type="region of interest" description="Disordered" evidence="4">
    <location>
        <begin position="473"/>
        <end position="501"/>
    </location>
</feature>
<dbReference type="Pfam" id="PF00106">
    <property type="entry name" value="adh_short"/>
    <property type="match status" value="1"/>
</dbReference>
<accession>A0A8H3AJ81</accession>
<keyword evidence="2" id="KW-0521">NADP</keyword>
<dbReference type="PANTHER" id="PTHR43618">
    <property type="entry name" value="7-ALPHA-HYDROXYSTEROID DEHYDROGENASE"/>
    <property type="match status" value="1"/>
</dbReference>
<feature type="transmembrane region" description="Helical" evidence="5">
    <location>
        <begin position="769"/>
        <end position="786"/>
    </location>
</feature>
<proteinExistence type="inferred from homology"/>
<comment type="similarity">
    <text evidence="1">Belongs to the short-chain dehydrogenases/reductases (SDR) family.</text>
</comment>
<evidence type="ECO:0000256" key="3">
    <source>
        <dbReference type="ARBA" id="ARBA00023002"/>
    </source>
</evidence>
<protein>
    <submittedName>
        <fullName evidence="6">Uncharacterized protein</fullName>
    </submittedName>
</protein>
<name>A0A8H3AJ81_9AGAM</name>
<dbReference type="Proteomes" id="UP000663850">
    <property type="component" value="Unassembled WGS sequence"/>
</dbReference>
<keyword evidence="5" id="KW-0812">Transmembrane</keyword>
<dbReference type="GO" id="GO:0016491">
    <property type="term" value="F:oxidoreductase activity"/>
    <property type="evidence" value="ECO:0007669"/>
    <property type="project" value="UniProtKB-KW"/>
</dbReference>
<dbReference type="InterPro" id="IPR052178">
    <property type="entry name" value="Sec_Metab_Biosynth_SDR"/>
</dbReference>
<keyword evidence="3" id="KW-0560">Oxidoreductase</keyword>
<dbReference type="SUPFAM" id="SSF51735">
    <property type="entry name" value="NAD(P)-binding Rossmann-fold domains"/>
    <property type="match status" value="1"/>
</dbReference>
<keyword evidence="5" id="KW-0472">Membrane</keyword>
<evidence type="ECO:0000313" key="6">
    <source>
        <dbReference type="EMBL" id="CAE6428633.1"/>
    </source>
</evidence>
<evidence type="ECO:0000256" key="4">
    <source>
        <dbReference type="SAM" id="MobiDB-lite"/>
    </source>
</evidence>
<organism evidence="6 7">
    <name type="scientific">Rhizoctonia solani</name>
    <dbReference type="NCBI Taxonomy" id="456999"/>
    <lineage>
        <taxon>Eukaryota</taxon>
        <taxon>Fungi</taxon>
        <taxon>Dikarya</taxon>
        <taxon>Basidiomycota</taxon>
        <taxon>Agaricomycotina</taxon>
        <taxon>Agaricomycetes</taxon>
        <taxon>Cantharellales</taxon>
        <taxon>Ceratobasidiaceae</taxon>
        <taxon>Rhizoctonia</taxon>
    </lineage>
</organism>
<gene>
    <name evidence="6" type="ORF">RDB_LOCUS17176</name>
</gene>
<dbReference type="PANTHER" id="PTHR43618:SF8">
    <property type="entry name" value="7ALPHA-HYDROXYSTEROID DEHYDROGENASE"/>
    <property type="match status" value="1"/>
</dbReference>
<feature type="transmembrane region" description="Helical" evidence="5">
    <location>
        <begin position="744"/>
        <end position="763"/>
    </location>
</feature>